<comment type="subunit">
    <text evidence="11">Component of an histone acetyltransferase complex. Interacts with H3K4me3 and to a lesser extent with H3K4me2.</text>
</comment>
<dbReference type="SMART" id="SM00249">
    <property type="entry name" value="PHD"/>
    <property type="match status" value="1"/>
</dbReference>
<evidence type="ECO:0000256" key="8">
    <source>
        <dbReference type="PIRSR" id="PIRSR628651-50"/>
    </source>
</evidence>
<evidence type="ECO:0000256" key="12">
    <source>
        <dbReference type="SAM" id="MobiDB-lite"/>
    </source>
</evidence>
<dbReference type="InterPro" id="IPR001965">
    <property type="entry name" value="Znf_PHD"/>
</dbReference>
<proteinExistence type="inferred from homology"/>
<dbReference type="EMBL" id="KV442086">
    <property type="protein sequence ID" value="OAQ24903.1"/>
    <property type="molecule type" value="Genomic_DNA"/>
</dbReference>
<dbReference type="InterPro" id="IPR028651">
    <property type="entry name" value="ING_fam"/>
</dbReference>
<keyword evidence="15" id="KW-1185">Reference proteome</keyword>
<feature type="site" description="Histone H3K4me3 binding" evidence="8">
    <location>
        <position position="258"/>
    </location>
</feature>
<feature type="compositionally biased region" description="Low complexity" evidence="12">
    <location>
        <begin position="150"/>
        <end position="169"/>
    </location>
</feature>
<feature type="compositionally biased region" description="Low complexity" evidence="12">
    <location>
        <begin position="205"/>
        <end position="220"/>
    </location>
</feature>
<evidence type="ECO:0000256" key="9">
    <source>
        <dbReference type="PIRSR" id="PIRSR628651-51"/>
    </source>
</evidence>
<reference evidence="14 15" key="1">
    <citation type="submission" date="2016-05" db="EMBL/GenBank/DDBJ databases">
        <title>Genome sequencing reveals origins of a unique bacterial endosymbiosis in the earliest lineages of terrestrial Fungi.</title>
        <authorList>
            <consortium name="DOE Joint Genome Institute"/>
            <person name="Uehling J."/>
            <person name="Gryganskyi A."/>
            <person name="Hameed K."/>
            <person name="Tschaplinski T."/>
            <person name="Misztal P."/>
            <person name="Wu S."/>
            <person name="Desiro A."/>
            <person name="Vande Pol N."/>
            <person name="Du Z.-Y."/>
            <person name="Zienkiewicz A."/>
            <person name="Zienkiewicz K."/>
            <person name="Morin E."/>
            <person name="Tisserant E."/>
            <person name="Splivallo R."/>
            <person name="Hainaut M."/>
            <person name="Henrissat B."/>
            <person name="Ohm R."/>
            <person name="Kuo A."/>
            <person name="Yan J."/>
            <person name="Lipzen A."/>
            <person name="Nolan M."/>
            <person name="Labutti K."/>
            <person name="Barry K."/>
            <person name="Goldstein A."/>
            <person name="Labbe J."/>
            <person name="Schadt C."/>
            <person name="Tuskan G."/>
            <person name="Grigoriev I."/>
            <person name="Martin F."/>
            <person name="Vilgalys R."/>
            <person name="Bonito G."/>
        </authorList>
    </citation>
    <scope>NUCLEOTIDE SEQUENCE [LARGE SCALE GENOMIC DNA]</scope>
    <source>
        <strain evidence="14 15">AG-77</strain>
    </source>
</reference>
<protein>
    <recommendedName>
        <fullName evidence="11">Chromatin modification-related protein</fullName>
    </recommendedName>
</protein>
<dbReference type="PROSITE" id="PS01359">
    <property type="entry name" value="ZF_PHD_1"/>
    <property type="match status" value="1"/>
</dbReference>
<organism evidence="14 15">
    <name type="scientific">Linnemannia elongata AG-77</name>
    <dbReference type="NCBI Taxonomy" id="1314771"/>
    <lineage>
        <taxon>Eukaryota</taxon>
        <taxon>Fungi</taxon>
        <taxon>Fungi incertae sedis</taxon>
        <taxon>Mucoromycota</taxon>
        <taxon>Mortierellomycotina</taxon>
        <taxon>Mortierellomycetes</taxon>
        <taxon>Mortierellales</taxon>
        <taxon>Mortierellaceae</taxon>
        <taxon>Linnemannia</taxon>
    </lineage>
</organism>
<comment type="subcellular location">
    <subcellularLocation>
        <location evidence="1 11">Nucleus</location>
    </subcellularLocation>
</comment>
<dbReference type="CDD" id="cd15505">
    <property type="entry name" value="PHD_ING"/>
    <property type="match status" value="1"/>
</dbReference>
<dbReference type="PANTHER" id="PTHR10333:SF42">
    <property type="entry name" value="INHIBITOR OF GROWTH PROTEIN 5"/>
    <property type="match status" value="1"/>
</dbReference>
<feature type="binding site" evidence="9">
    <location>
        <position position="254"/>
    </location>
    <ligand>
        <name>Zn(2+)</name>
        <dbReference type="ChEBI" id="CHEBI:29105"/>
        <label>2</label>
    </ligand>
</feature>
<feature type="compositionally biased region" description="Polar residues" evidence="12">
    <location>
        <begin position="132"/>
        <end position="141"/>
    </location>
</feature>
<keyword evidence="3 9" id="KW-0479">Metal-binding</keyword>
<dbReference type="GO" id="GO:0006325">
    <property type="term" value="P:chromatin organization"/>
    <property type="evidence" value="ECO:0007669"/>
    <property type="project" value="UniProtKB-KW"/>
</dbReference>
<evidence type="ECO:0000313" key="14">
    <source>
        <dbReference type="EMBL" id="OAQ24903.1"/>
    </source>
</evidence>
<keyword evidence="4 10" id="KW-0863">Zinc-finger</keyword>
<keyword evidence="7 11" id="KW-0539">Nucleus</keyword>
<feature type="site" description="Histone H3K4me3 binding" evidence="8">
    <location>
        <position position="250"/>
    </location>
</feature>
<dbReference type="Gene3D" id="3.30.40.10">
    <property type="entry name" value="Zinc/RING finger domain, C3HC4 (zinc finger)"/>
    <property type="match status" value="1"/>
</dbReference>
<evidence type="ECO:0000256" key="4">
    <source>
        <dbReference type="ARBA" id="ARBA00022771"/>
    </source>
</evidence>
<dbReference type="CDD" id="cd16859">
    <property type="entry name" value="ING_ING4_5"/>
    <property type="match status" value="1"/>
</dbReference>
<dbReference type="GO" id="GO:0008270">
    <property type="term" value="F:zinc ion binding"/>
    <property type="evidence" value="ECO:0007669"/>
    <property type="project" value="UniProtKB-KW"/>
</dbReference>
<evidence type="ECO:0000256" key="5">
    <source>
        <dbReference type="ARBA" id="ARBA00022833"/>
    </source>
</evidence>
<evidence type="ECO:0000256" key="2">
    <source>
        <dbReference type="ARBA" id="ARBA00010210"/>
    </source>
</evidence>
<dbReference type="Gene3D" id="6.10.140.1740">
    <property type="match status" value="1"/>
</dbReference>
<evidence type="ECO:0000256" key="10">
    <source>
        <dbReference type="PROSITE-ProRule" id="PRU00146"/>
    </source>
</evidence>
<feature type="domain" description="PHD-type" evidence="13">
    <location>
        <begin position="233"/>
        <end position="282"/>
    </location>
</feature>
<gene>
    <name evidence="14" type="ORF">K457DRAFT_141594</name>
</gene>
<dbReference type="AlphaFoldDB" id="A0A197JIU7"/>
<dbReference type="FunFam" id="3.30.40.10:FF:000016">
    <property type="entry name" value="Inhibitor of growth protein"/>
    <property type="match status" value="1"/>
</dbReference>
<dbReference type="SMART" id="SM01408">
    <property type="entry name" value="ING"/>
    <property type="match status" value="1"/>
</dbReference>
<feature type="region of interest" description="Disordered" evidence="12">
    <location>
        <begin position="122"/>
        <end position="220"/>
    </location>
</feature>
<feature type="binding site" evidence="9">
    <location>
        <position position="236"/>
    </location>
    <ligand>
        <name>Zn(2+)</name>
        <dbReference type="ChEBI" id="CHEBI:29105"/>
        <label>1</label>
    </ligand>
</feature>
<feature type="binding site" evidence="9">
    <location>
        <position position="263"/>
    </location>
    <ligand>
        <name>Zn(2+)</name>
        <dbReference type="ChEBI" id="CHEBI:29105"/>
        <label>1</label>
    </ligand>
</feature>
<dbReference type="STRING" id="1314771.A0A197JIU7"/>
<comment type="function">
    <text evidence="11">Component of an histone acetyltransferase complex.</text>
</comment>
<feature type="binding site" evidence="9">
    <location>
        <position position="279"/>
    </location>
    <ligand>
        <name>Zn(2+)</name>
        <dbReference type="ChEBI" id="CHEBI:29105"/>
        <label>2</label>
    </ligand>
</feature>
<dbReference type="InterPro" id="IPR024610">
    <property type="entry name" value="ING_N_histone-binding"/>
</dbReference>
<evidence type="ECO:0000256" key="1">
    <source>
        <dbReference type="ARBA" id="ARBA00004123"/>
    </source>
</evidence>
<comment type="similarity">
    <text evidence="2 11">Belongs to the ING family.</text>
</comment>
<keyword evidence="5 9" id="KW-0862">Zinc</keyword>
<dbReference type="InterPro" id="IPR019787">
    <property type="entry name" value="Znf_PHD-finger"/>
</dbReference>
<comment type="domain">
    <text evidence="11">The PHD-type zinc finger mediates the binding to H3K4me3.</text>
</comment>
<feature type="site" description="Histone H3K4me3 binding" evidence="8">
    <location>
        <position position="235"/>
    </location>
</feature>
<feature type="binding site" evidence="9">
    <location>
        <position position="249"/>
    </location>
    <ligand>
        <name>Zn(2+)</name>
        <dbReference type="ChEBI" id="CHEBI:29105"/>
        <label>2</label>
    </ligand>
</feature>
<accession>A0A197JIU7</accession>
<feature type="binding site" evidence="9">
    <location>
        <position position="260"/>
    </location>
    <ligand>
        <name>Zn(2+)</name>
        <dbReference type="ChEBI" id="CHEBI:29105"/>
        <label>1</label>
    </ligand>
</feature>
<dbReference type="OrthoDB" id="5411773at2759"/>
<name>A0A197JIU7_9FUNG</name>
<keyword evidence="6 11" id="KW-0156">Chromatin regulator</keyword>
<evidence type="ECO:0000256" key="6">
    <source>
        <dbReference type="ARBA" id="ARBA00022853"/>
    </source>
</evidence>
<evidence type="ECO:0000313" key="15">
    <source>
        <dbReference type="Proteomes" id="UP000078512"/>
    </source>
</evidence>
<evidence type="ECO:0000256" key="11">
    <source>
        <dbReference type="RuleBase" id="RU361213"/>
    </source>
</evidence>
<dbReference type="Proteomes" id="UP000078512">
    <property type="component" value="Unassembled WGS sequence"/>
</dbReference>
<evidence type="ECO:0000256" key="3">
    <source>
        <dbReference type="ARBA" id="ARBA00022723"/>
    </source>
</evidence>
<dbReference type="InterPro" id="IPR011011">
    <property type="entry name" value="Znf_FYVE_PHD"/>
</dbReference>
<evidence type="ECO:0000256" key="7">
    <source>
        <dbReference type="ARBA" id="ARBA00023242"/>
    </source>
</evidence>
<sequence length="289" mass="31319">MKTSSGSTATRTAESLAYLDDYLDTVESLPLELQRQFTLMQDLDAKAQSIMASVGVKAAEFIDNVENCSPQERIKLLQSLNEMLVDSLRQGEEKVALATAAYDVVDRHVRRLDDDLQRYEDEQMIGPGRLGNTGSAASGATVTDRKDESTNAAASTTTTSNKKPSSSNADGAPATKRKKQSHAASASNSNATTPATTASDKRKTGSTAATTTGSKVAKKTASFTELPIDPNEPLYCYCQQVSYGEMVACDNQDCEIEWFHLSCAGLKAPPKGKWYCKDCQQKLKKPHKK</sequence>
<feature type="site" description="Histone H3K4me3 binding" evidence="8">
    <location>
        <position position="246"/>
    </location>
</feature>
<dbReference type="SUPFAM" id="SSF57903">
    <property type="entry name" value="FYVE/PHD zinc finger"/>
    <property type="match status" value="1"/>
</dbReference>
<feature type="binding site" evidence="9">
    <location>
        <position position="276"/>
    </location>
    <ligand>
        <name>Zn(2+)</name>
        <dbReference type="ChEBI" id="CHEBI:29105"/>
        <label>2</label>
    </ligand>
</feature>
<feature type="binding site" evidence="9">
    <location>
        <position position="238"/>
    </location>
    <ligand>
        <name>Zn(2+)</name>
        <dbReference type="ChEBI" id="CHEBI:29105"/>
        <label>1</label>
    </ligand>
</feature>
<dbReference type="GO" id="GO:0005634">
    <property type="term" value="C:nucleus"/>
    <property type="evidence" value="ECO:0007669"/>
    <property type="project" value="UniProtKB-SubCell"/>
</dbReference>
<dbReference type="PANTHER" id="PTHR10333">
    <property type="entry name" value="INHIBITOR OF GROWTH PROTEIN"/>
    <property type="match status" value="1"/>
</dbReference>
<dbReference type="GO" id="GO:0006355">
    <property type="term" value="P:regulation of DNA-templated transcription"/>
    <property type="evidence" value="ECO:0007669"/>
    <property type="project" value="TreeGrafter"/>
</dbReference>
<feature type="compositionally biased region" description="Low complexity" evidence="12">
    <location>
        <begin position="183"/>
        <end position="198"/>
    </location>
</feature>
<dbReference type="PROSITE" id="PS50016">
    <property type="entry name" value="ZF_PHD_2"/>
    <property type="match status" value="1"/>
</dbReference>
<evidence type="ECO:0000259" key="13">
    <source>
        <dbReference type="PROSITE" id="PS50016"/>
    </source>
</evidence>
<dbReference type="Pfam" id="PF12998">
    <property type="entry name" value="ING"/>
    <property type="match status" value="1"/>
</dbReference>
<dbReference type="InterPro" id="IPR013083">
    <property type="entry name" value="Znf_RING/FYVE/PHD"/>
</dbReference>
<dbReference type="InterPro" id="IPR019786">
    <property type="entry name" value="Zinc_finger_PHD-type_CS"/>
</dbReference>